<feature type="region of interest" description="Disordered" evidence="1">
    <location>
        <begin position="121"/>
        <end position="151"/>
    </location>
</feature>
<evidence type="ECO:0000313" key="3">
    <source>
        <dbReference type="EMBL" id="KAG2925767.1"/>
    </source>
</evidence>
<feature type="compositionally biased region" description="Polar residues" evidence="1">
    <location>
        <begin position="35"/>
        <end position="44"/>
    </location>
</feature>
<proteinExistence type="predicted"/>
<accession>A0A8T1IEB2</accession>
<evidence type="ECO:0000313" key="6">
    <source>
        <dbReference type="Proteomes" id="UP000760860"/>
    </source>
</evidence>
<gene>
    <name evidence="2" type="ORF">PC113_g9250</name>
    <name evidence="3" type="ORF">PC115_g8111</name>
    <name evidence="4" type="ORF">PC118_g8327</name>
    <name evidence="5" type="ORF">PC129_g6627</name>
</gene>
<name>A0A8T1IEB2_9STRA</name>
<dbReference type="AlphaFoldDB" id="A0A8T1IEB2"/>
<feature type="compositionally biased region" description="Basic and acidic residues" evidence="1">
    <location>
        <begin position="1"/>
        <end position="10"/>
    </location>
</feature>
<dbReference type="EMBL" id="RCML01000212">
    <property type="protein sequence ID" value="KAG2985435.1"/>
    <property type="molecule type" value="Genomic_DNA"/>
</dbReference>
<dbReference type="Proteomes" id="UP000760860">
    <property type="component" value="Unassembled WGS sequence"/>
</dbReference>
<feature type="region of interest" description="Disordered" evidence="1">
    <location>
        <begin position="1"/>
        <end position="105"/>
    </location>
</feature>
<dbReference type="Proteomes" id="UP000697107">
    <property type="component" value="Unassembled WGS sequence"/>
</dbReference>
<dbReference type="EMBL" id="RCMI01000205">
    <property type="protein sequence ID" value="KAG2925767.1"/>
    <property type="molecule type" value="Genomic_DNA"/>
</dbReference>
<organism evidence="5 6">
    <name type="scientific">Phytophthora cactorum</name>
    <dbReference type="NCBI Taxonomy" id="29920"/>
    <lineage>
        <taxon>Eukaryota</taxon>
        <taxon>Sar</taxon>
        <taxon>Stramenopiles</taxon>
        <taxon>Oomycota</taxon>
        <taxon>Peronosporomycetes</taxon>
        <taxon>Peronosporales</taxon>
        <taxon>Peronosporaceae</taxon>
        <taxon>Phytophthora</taxon>
    </lineage>
</organism>
<dbReference type="Proteomes" id="UP000774804">
    <property type="component" value="Unassembled WGS sequence"/>
</dbReference>
<feature type="compositionally biased region" description="Polar residues" evidence="1">
    <location>
        <begin position="64"/>
        <end position="80"/>
    </location>
</feature>
<evidence type="ECO:0000313" key="2">
    <source>
        <dbReference type="EMBL" id="KAG2859063.1"/>
    </source>
</evidence>
<evidence type="ECO:0000313" key="4">
    <source>
        <dbReference type="EMBL" id="KAG2985435.1"/>
    </source>
</evidence>
<dbReference type="Proteomes" id="UP000735874">
    <property type="component" value="Unassembled WGS sequence"/>
</dbReference>
<evidence type="ECO:0000256" key="1">
    <source>
        <dbReference type="SAM" id="MobiDB-lite"/>
    </source>
</evidence>
<reference evidence="5" key="1">
    <citation type="submission" date="2018-05" db="EMBL/GenBank/DDBJ databases">
        <title>Effector identification in a new, highly contiguous assembly of the strawberry crown rot pathogen Phytophthora cactorum.</title>
        <authorList>
            <person name="Armitage A.D."/>
            <person name="Nellist C.F."/>
            <person name="Bates H."/>
            <person name="Vickerstaff R.J."/>
            <person name="Harrison R.J."/>
        </authorList>
    </citation>
    <scope>NUCLEOTIDE SEQUENCE</scope>
    <source>
        <strain evidence="2">15-7</strain>
        <strain evidence="3">4032</strain>
        <strain evidence="4">P415</strain>
        <strain evidence="5">P421</strain>
    </source>
</reference>
<comment type="caution">
    <text evidence="5">The sequence shown here is derived from an EMBL/GenBank/DDBJ whole genome shotgun (WGS) entry which is preliminary data.</text>
</comment>
<sequence>MANRQTHEQLRLTCSTTKNRRSRPHAALAAPLPTDTRSLKSLQSMPLAPTTAPPVDEVIDSPDTDTQPTSVAATPDSTDASPLLAVSEGPEDSFTTPDASSTDSSLPFVAEPLKVMLLAEAPLPSEPAPDAMDTLSPKEASLAPPLREQLL</sequence>
<dbReference type="EMBL" id="RCMV01000172">
    <property type="protein sequence ID" value="KAG3222661.1"/>
    <property type="molecule type" value="Genomic_DNA"/>
</dbReference>
<dbReference type="EMBL" id="RCMG01000229">
    <property type="protein sequence ID" value="KAG2859063.1"/>
    <property type="molecule type" value="Genomic_DNA"/>
</dbReference>
<evidence type="ECO:0000313" key="5">
    <source>
        <dbReference type="EMBL" id="KAG3222661.1"/>
    </source>
</evidence>
<feature type="compositionally biased region" description="Polar residues" evidence="1">
    <location>
        <begin position="93"/>
        <end position="105"/>
    </location>
</feature>
<feature type="compositionally biased region" description="Low complexity" evidence="1">
    <location>
        <begin position="121"/>
        <end position="131"/>
    </location>
</feature>
<protein>
    <submittedName>
        <fullName evidence="5">Uncharacterized protein</fullName>
    </submittedName>
</protein>